<dbReference type="PANTHER" id="PTHR46796">
    <property type="entry name" value="HTH-TYPE TRANSCRIPTIONAL ACTIVATOR RHAS-RELATED"/>
    <property type="match status" value="1"/>
</dbReference>
<dbReference type="PROSITE" id="PS00041">
    <property type="entry name" value="HTH_ARAC_FAMILY_1"/>
    <property type="match status" value="1"/>
</dbReference>
<keyword evidence="1" id="KW-0805">Transcription regulation</keyword>
<comment type="caution">
    <text evidence="5">The sequence shown here is derived from an EMBL/GenBank/DDBJ whole genome shotgun (WGS) entry which is preliminary data.</text>
</comment>
<evidence type="ECO:0000256" key="1">
    <source>
        <dbReference type="ARBA" id="ARBA00023015"/>
    </source>
</evidence>
<dbReference type="PROSITE" id="PS01124">
    <property type="entry name" value="HTH_ARAC_FAMILY_2"/>
    <property type="match status" value="1"/>
</dbReference>
<dbReference type="Proteomes" id="UP000820669">
    <property type="component" value="Unassembled WGS sequence"/>
</dbReference>
<keyword evidence="6" id="KW-1185">Reference proteome</keyword>
<evidence type="ECO:0000256" key="2">
    <source>
        <dbReference type="ARBA" id="ARBA00023125"/>
    </source>
</evidence>
<dbReference type="InterPro" id="IPR009057">
    <property type="entry name" value="Homeodomain-like_sf"/>
</dbReference>
<accession>A0ABX1S5R3</accession>
<dbReference type="SUPFAM" id="SSF46689">
    <property type="entry name" value="Homeodomain-like"/>
    <property type="match status" value="2"/>
</dbReference>
<evidence type="ECO:0000313" key="6">
    <source>
        <dbReference type="Proteomes" id="UP000820669"/>
    </source>
</evidence>
<name>A0ABX1S5R3_9PSEU</name>
<dbReference type="SMART" id="SM00342">
    <property type="entry name" value="HTH_ARAC"/>
    <property type="match status" value="1"/>
</dbReference>
<dbReference type="InterPro" id="IPR035418">
    <property type="entry name" value="AraC-bd_2"/>
</dbReference>
<dbReference type="InterPro" id="IPR018062">
    <property type="entry name" value="HTH_AraC-typ_CS"/>
</dbReference>
<feature type="domain" description="HTH araC/xylS-type" evidence="4">
    <location>
        <begin position="218"/>
        <end position="319"/>
    </location>
</feature>
<evidence type="ECO:0000259" key="4">
    <source>
        <dbReference type="PROSITE" id="PS01124"/>
    </source>
</evidence>
<keyword evidence="2" id="KW-0238">DNA-binding</keyword>
<evidence type="ECO:0000256" key="3">
    <source>
        <dbReference type="ARBA" id="ARBA00023163"/>
    </source>
</evidence>
<protein>
    <submittedName>
        <fullName evidence="5">AraC family transcriptional regulator</fullName>
    </submittedName>
</protein>
<reference evidence="5 6" key="1">
    <citation type="submission" date="2020-04" db="EMBL/GenBank/DDBJ databases">
        <authorList>
            <person name="Klaysubun C."/>
            <person name="Duangmal K."/>
            <person name="Lipun K."/>
        </authorList>
    </citation>
    <scope>NUCLEOTIDE SEQUENCE [LARGE SCALE GENOMIC DNA]</scope>
    <source>
        <strain evidence="5 6">K10HN5</strain>
    </source>
</reference>
<dbReference type="Pfam" id="PF12833">
    <property type="entry name" value="HTH_18"/>
    <property type="match status" value="1"/>
</dbReference>
<dbReference type="Gene3D" id="1.10.10.60">
    <property type="entry name" value="Homeodomain-like"/>
    <property type="match status" value="1"/>
</dbReference>
<organism evidence="5 6">
    <name type="scientific">Pseudonocardia acidicola</name>
    <dbReference type="NCBI Taxonomy" id="2724939"/>
    <lineage>
        <taxon>Bacteria</taxon>
        <taxon>Bacillati</taxon>
        <taxon>Actinomycetota</taxon>
        <taxon>Actinomycetes</taxon>
        <taxon>Pseudonocardiales</taxon>
        <taxon>Pseudonocardiaceae</taxon>
        <taxon>Pseudonocardia</taxon>
    </lineage>
</organism>
<dbReference type="Pfam" id="PF14525">
    <property type="entry name" value="AraC_binding_2"/>
    <property type="match status" value="1"/>
</dbReference>
<dbReference type="RefSeq" id="WP_169379168.1">
    <property type="nucleotide sequence ID" value="NZ_JAAXLA010000001.1"/>
</dbReference>
<evidence type="ECO:0000313" key="5">
    <source>
        <dbReference type="EMBL" id="NMH95793.1"/>
    </source>
</evidence>
<gene>
    <name evidence="5" type="ORF">HF526_00405</name>
</gene>
<dbReference type="PANTHER" id="PTHR46796:SF12">
    <property type="entry name" value="HTH-TYPE DNA-BINDING TRANSCRIPTIONAL ACTIVATOR EUTR"/>
    <property type="match status" value="1"/>
</dbReference>
<proteinExistence type="predicted"/>
<dbReference type="InterPro" id="IPR050204">
    <property type="entry name" value="AraC_XylS_family_regulators"/>
</dbReference>
<dbReference type="EMBL" id="JAAXLA010000001">
    <property type="protein sequence ID" value="NMH95793.1"/>
    <property type="molecule type" value="Genomic_DNA"/>
</dbReference>
<keyword evidence="3" id="KW-0804">Transcription</keyword>
<sequence>MPGISIDTRDPEEAGAACGDVYFPHRLTVLHERRRFRMSLRAAVLGPVAVGVLGYAGEVRIETGELETGYEVNVPLTGRLHTWTGADRVLADPDTAAVYRPDGATMLHGWSGGGGLVGLKIDRATLETELAHLLDAPVRGPVALASTLDVGHGPGRQWWALARSLLELLTTPDGPLTRPLVARPLAHAVIAGLLHTVDHPYRSLLAASPATPPPAAIRQAVDLLESEPETPFTAVDVARAVGLSVRSLQEGFARHVGVPPMTYLRQVRLRRAHADLVAADPARCGVAEVATRWGFTHLGRFAAAYRRRYGTSPSETLRRAD</sequence>
<dbReference type="InterPro" id="IPR018060">
    <property type="entry name" value="HTH_AraC"/>
</dbReference>